<evidence type="ECO:0000313" key="3">
    <source>
        <dbReference type="Proteomes" id="UP001367508"/>
    </source>
</evidence>
<keyword evidence="1" id="KW-0472">Membrane</keyword>
<dbReference type="AlphaFoldDB" id="A0AAN9MSP7"/>
<accession>A0AAN9MSP7</accession>
<evidence type="ECO:0000256" key="1">
    <source>
        <dbReference type="SAM" id="Phobius"/>
    </source>
</evidence>
<sequence length="111" mass="12517">MAVPTMGLLEPECSVRAAFTTQLTTPSIFIYAIIVIFPNFQRMEQIHTKRSEQAFRRVFVIDVSAFDPCTSTWLLNSFSVCPDAILNAASTIPIQKIPLYSRFQLLSLSSR</sequence>
<evidence type="ECO:0000313" key="2">
    <source>
        <dbReference type="EMBL" id="KAK7359911.1"/>
    </source>
</evidence>
<keyword evidence="1" id="KW-0812">Transmembrane</keyword>
<reference evidence="2 3" key="1">
    <citation type="submission" date="2024-01" db="EMBL/GenBank/DDBJ databases">
        <title>The genomes of 5 underutilized Papilionoideae crops provide insights into root nodulation and disease resistanc.</title>
        <authorList>
            <person name="Jiang F."/>
        </authorList>
    </citation>
    <scope>NUCLEOTIDE SEQUENCE [LARGE SCALE GENOMIC DNA]</scope>
    <source>
        <strain evidence="2">LVBAO_FW01</strain>
        <tissue evidence="2">Leaves</tissue>
    </source>
</reference>
<feature type="transmembrane region" description="Helical" evidence="1">
    <location>
        <begin position="20"/>
        <end position="40"/>
    </location>
</feature>
<proteinExistence type="predicted"/>
<protein>
    <submittedName>
        <fullName evidence="2">Uncharacterized protein</fullName>
    </submittedName>
</protein>
<dbReference type="Proteomes" id="UP001367508">
    <property type="component" value="Unassembled WGS sequence"/>
</dbReference>
<keyword evidence="3" id="KW-1185">Reference proteome</keyword>
<gene>
    <name evidence="2" type="ORF">VNO77_01879</name>
</gene>
<comment type="caution">
    <text evidence="2">The sequence shown here is derived from an EMBL/GenBank/DDBJ whole genome shotgun (WGS) entry which is preliminary data.</text>
</comment>
<organism evidence="2 3">
    <name type="scientific">Canavalia gladiata</name>
    <name type="common">Sword bean</name>
    <name type="synonym">Dolichos gladiatus</name>
    <dbReference type="NCBI Taxonomy" id="3824"/>
    <lineage>
        <taxon>Eukaryota</taxon>
        <taxon>Viridiplantae</taxon>
        <taxon>Streptophyta</taxon>
        <taxon>Embryophyta</taxon>
        <taxon>Tracheophyta</taxon>
        <taxon>Spermatophyta</taxon>
        <taxon>Magnoliopsida</taxon>
        <taxon>eudicotyledons</taxon>
        <taxon>Gunneridae</taxon>
        <taxon>Pentapetalae</taxon>
        <taxon>rosids</taxon>
        <taxon>fabids</taxon>
        <taxon>Fabales</taxon>
        <taxon>Fabaceae</taxon>
        <taxon>Papilionoideae</taxon>
        <taxon>50 kb inversion clade</taxon>
        <taxon>NPAAA clade</taxon>
        <taxon>indigoferoid/millettioid clade</taxon>
        <taxon>Phaseoleae</taxon>
        <taxon>Canavalia</taxon>
    </lineage>
</organism>
<dbReference type="EMBL" id="JAYMYQ010000001">
    <property type="protein sequence ID" value="KAK7359911.1"/>
    <property type="molecule type" value="Genomic_DNA"/>
</dbReference>
<keyword evidence="1" id="KW-1133">Transmembrane helix</keyword>
<name>A0AAN9MSP7_CANGL</name>